<dbReference type="GO" id="GO:0022857">
    <property type="term" value="F:transmembrane transporter activity"/>
    <property type="evidence" value="ECO:0007669"/>
    <property type="project" value="TreeGrafter"/>
</dbReference>
<evidence type="ECO:0000256" key="3">
    <source>
        <dbReference type="ARBA" id="ARBA00022692"/>
    </source>
</evidence>
<proteinExistence type="inferred from homology"/>
<keyword evidence="4 7" id="KW-1133">Transmembrane helix</keyword>
<comment type="subcellular location">
    <subcellularLocation>
        <location evidence="1">Cell membrane</location>
        <topology evidence="1">Multi-pass membrane protein</topology>
    </subcellularLocation>
</comment>
<evidence type="ECO:0000256" key="2">
    <source>
        <dbReference type="ARBA" id="ARBA00022475"/>
    </source>
</evidence>
<evidence type="ECO:0000256" key="1">
    <source>
        <dbReference type="ARBA" id="ARBA00004651"/>
    </source>
</evidence>
<keyword evidence="5 7" id="KW-0472">Membrane</keyword>
<dbReference type="EMBL" id="LN890655">
    <property type="protein sequence ID" value="CUS04439.2"/>
    <property type="molecule type" value="Genomic_DNA"/>
</dbReference>
<protein>
    <recommendedName>
        <fullName evidence="12">ABC transporter permease</fullName>
    </recommendedName>
</protein>
<evidence type="ECO:0000313" key="11">
    <source>
        <dbReference type="Proteomes" id="UP000215027"/>
    </source>
</evidence>
<feature type="domain" description="ABC3 transporter permease C-terminal" evidence="8">
    <location>
        <begin position="300"/>
        <end position="427"/>
    </location>
</feature>
<dbReference type="PANTHER" id="PTHR30572">
    <property type="entry name" value="MEMBRANE COMPONENT OF TRANSPORTER-RELATED"/>
    <property type="match status" value="1"/>
</dbReference>
<accession>A0A160T4T0</accession>
<dbReference type="Proteomes" id="UP000215027">
    <property type="component" value="Chromosome I"/>
</dbReference>
<evidence type="ECO:0000256" key="5">
    <source>
        <dbReference type="ARBA" id="ARBA00023136"/>
    </source>
</evidence>
<dbReference type="PANTHER" id="PTHR30572:SF4">
    <property type="entry name" value="ABC TRANSPORTER PERMEASE YTRF"/>
    <property type="match status" value="1"/>
</dbReference>
<evidence type="ECO:0000256" key="4">
    <source>
        <dbReference type="ARBA" id="ARBA00022989"/>
    </source>
</evidence>
<evidence type="ECO:0000256" key="7">
    <source>
        <dbReference type="SAM" id="Phobius"/>
    </source>
</evidence>
<feature type="transmembrane region" description="Helical" evidence="7">
    <location>
        <begin position="342"/>
        <end position="367"/>
    </location>
</feature>
<evidence type="ECO:0008006" key="12">
    <source>
        <dbReference type="Google" id="ProtNLM"/>
    </source>
</evidence>
<comment type="similarity">
    <text evidence="6">Belongs to the ABC-4 integral membrane protein family.</text>
</comment>
<keyword evidence="11" id="KW-1185">Reference proteome</keyword>
<reference evidence="10" key="1">
    <citation type="submission" date="2016-01" db="EMBL/GenBank/DDBJ databases">
        <authorList>
            <person name="Mcilroy J.S."/>
            <person name="Karst M S."/>
            <person name="Albertsen M."/>
        </authorList>
    </citation>
    <scope>NUCLEOTIDE SEQUENCE</scope>
    <source>
        <strain evidence="10">Cfx-K</strain>
    </source>
</reference>
<sequence>MKLLDLLGLIGSNLARRKGRVALTTIGVIIGTAAVVLLVSLGVGLQQNAESQLGGIGDLTRVMVYPGFSEGPVVASGPGVVMEQTAPLNQAAIDAITAIPGVTAVIPQDYFMGGATIKAGRLEGGSSIIGVGTDDLGQLGVTAAQGELLLPRGTIIVGSQVANNFYDPRARAGQEAPAPPDLYGQTLSIELIKWDSEGTEIRKKTRARVVGVLEEIQDEPDWSIFMPMSDLEGYNAWATGQRIDRDKTGYNTIIVKVADVDQVLDVADQITALGFQAWSPQSFVEGISSFYLVLQVAFGSMGAIALLVAAIGIANTMTMAILERTREIGLMKAVGANNRHVLAIFLGEAAGIGFLGGLGGVIISWALGQVLNVLVISYMAGQAVETGGLPPTSAVITPLWLPLSALLFATLMGLFSGLYPALSAATLAPMAALKYE</sequence>
<keyword evidence="3 7" id="KW-0812">Transmembrane</keyword>
<dbReference type="Pfam" id="PF02687">
    <property type="entry name" value="FtsX"/>
    <property type="match status" value="1"/>
</dbReference>
<dbReference type="GO" id="GO:0005886">
    <property type="term" value="C:plasma membrane"/>
    <property type="evidence" value="ECO:0007669"/>
    <property type="project" value="UniProtKB-SubCell"/>
</dbReference>
<dbReference type="AlphaFoldDB" id="A0A160T4T0"/>
<feature type="transmembrane region" description="Helical" evidence="7">
    <location>
        <begin position="21"/>
        <end position="43"/>
    </location>
</feature>
<evidence type="ECO:0000313" key="10">
    <source>
        <dbReference type="EMBL" id="CUS04439.2"/>
    </source>
</evidence>
<evidence type="ECO:0000259" key="9">
    <source>
        <dbReference type="Pfam" id="PF12704"/>
    </source>
</evidence>
<evidence type="ECO:0000259" key="8">
    <source>
        <dbReference type="Pfam" id="PF02687"/>
    </source>
</evidence>
<keyword evidence="2" id="KW-1003">Cell membrane</keyword>
<dbReference type="InterPro" id="IPR050250">
    <property type="entry name" value="Macrolide_Exporter_MacB"/>
</dbReference>
<organism evidence="10 11">
    <name type="scientific">Candidatus Promineifilum breve</name>
    <dbReference type="NCBI Taxonomy" id="1806508"/>
    <lineage>
        <taxon>Bacteria</taxon>
        <taxon>Bacillati</taxon>
        <taxon>Chloroflexota</taxon>
        <taxon>Ardenticatenia</taxon>
        <taxon>Candidatus Promineifilales</taxon>
        <taxon>Candidatus Promineifilaceae</taxon>
        <taxon>Candidatus Promineifilum</taxon>
    </lineage>
</organism>
<feature type="transmembrane region" description="Helical" evidence="7">
    <location>
        <begin position="289"/>
        <end position="322"/>
    </location>
</feature>
<feature type="transmembrane region" description="Helical" evidence="7">
    <location>
        <begin position="399"/>
        <end position="422"/>
    </location>
</feature>
<evidence type="ECO:0000256" key="6">
    <source>
        <dbReference type="ARBA" id="ARBA00038076"/>
    </source>
</evidence>
<feature type="domain" description="MacB-like periplasmic core" evidence="9">
    <location>
        <begin position="22"/>
        <end position="273"/>
    </location>
</feature>
<dbReference type="Pfam" id="PF12704">
    <property type="entry name" value="MacB_PCD"/>
    <property type="match status" value="1"/>
</dbReference>
<dbReference type="InterPro" id="IPR003838">
    <property type="entry name" value="ABC3_permease_C"/>
</dbReference>
<gene>
    <name evidence="10" type="ORF">CFX0092_A2561</name>
</gene>
<dbReference type="KEGG" id="pbf:CFX0092_A2561"/>
<name>A0A160T4T0_9CHLR</name>
<dbReference type="InterPro" id="IPR025857">
    <property type="entry name" value="MacB_PCD"/>
</dbReference>
<dbReference type="RefSeq" id="WP_095043771.1">
    <property type="nucleotide sequence ID" value="NZ_LN890655.1"/>
</dbReference>
<dbReference type="OrthoDB" id="9770099at2"/>